<feature type="compositionally biased region" description="Polar residues" evidence="1">
    <location>
        <begin position="293"/>
        <end position="312"/>
    </location>
</feature>
<gene>
    <name evidence="2" type="primary">RvY_12672-1</name>
    <name evidence="2" type="synonym">RvY_12672.1</name>
    <name evidence="2" type="ORF">RvY_12672</name>
</gene>
<dbReference type="EMBL" id="BDGG01000007">
    <property type="protein sequence ID" value="GAV02059.1"/>
    <property type="molecule type" value="Genomic_DNA"/>
</dbReference>
<proteinExistence type="predicted"/>
<dbReference type="Proteomes" id="UP000186922">
    <property type="component" value="Unassembled WGS sequence"/>
</dbReference>
<evidence type="ECO:0000256" key="1">
    <source>
        <dbReference type="SAM" id="MobiDB-lite"/>
    </source>
</evidence>
<feature type="region of interest" description="Disordered" evidence="1">
    <location>
        <begin position="276"/>
        <end position="312"/>
    </location>
</feature>
<reference evidence="2 3" key="1">
    <citation type="journal article" date="2016" name="Nat. Commun.">
        <title>Extremotolerant tardigrade genome and improved radiotolerance of human cultured cells by tardigrade-unique protein.</title>
        <authorList>
            <person name="Hashimoto T."/>
            <person name="Horikawa D.D."/>
            <person name="Saito Y."/>
            <person name="Kuwahara H."/>
            <person name="Kozuka-Hata H."/>
            <person name="Shin-I T."/>
            <person name="Minakuchi Y."/>
            <person name="Ohishi K."/>
            <person name="Motoyama A."/>
            <person name="Aizu T."/>
            <person name="Enomoto A."/>
            <person name="Kondo K."/>
            <person name="Tanaka S."/>
            <person name="Hara Y."/>
            <person name="Koshikawa S."/>
            <person name="Sagara H."/>
            <person name="Miura T."/>
            <person name="Yokobori S."/>
            <person name="Miyagawa K."/>
            <person name="Suzuki Y."/>
            <person name="Kubo T."/>
            <person name="Oyama M."/>
            <person name="Kohara Y."/>
            <person name="Fujiyama A."/>
            <person name="Arakawa K."/>
            <person name="Katayama T."/>
            <person name="Toyoda A."/>
            <person name="Kunieda T."/>
        </authorList>
    </citation>
    <scope>NUCLEOTIDE SEQUENCE [LARGE SCALE GENOMIC DNA]</scope>
    <source>
        <strain evidence="2 3">YOKOZUNA-1</strain>
    </source>
</reference>
<accession>A0A1D1VU02</accession>
<dbReference type="OrthoDB" id="125347at2759"/>
<protein>
    <recommendedName>
        <fullName evidence="4">DDE-1 domain-containing protein</fullName>
    </recommendedName>
</protein>
<evidence type="ECO:0008006" key="4">
    <source>
        <dbReference type="Google" id="ProtNLM"/>
    </source>
</evidence>
<feature type="region of interest" description="Disordered" evidence="1">
    <location>
        <begin position="1"/>
        <end position="25"/>
    </location>
</feature>
<name>A0A1D1VU02_RAMVA</name>
<evidence type="ECO:0000313" key="2">
    <source>
        <dbReference type="EMBL" id="GAV02059.1"/>
    </source>
</evidence>
<comment type="caution">
    <text evidence="2">The sequence shown here is derived from an EMBL/GenBank/DDBJ whole genome shotgun (WGS) entry which is preliminary data.</text>
</comment>
<evidence type="ECO:0000313" key="3">
    <source>
        <dbReference type="Proteomes" id="UP000186922"/>
    </source>
</evidence>
<dbReference type="AlphaFoldDB" id="A0A1D1VU02"/>
<sequence>MDRSGKLPDEINDSGRRIQHPELEDEVYKRYEDHQKASKPTRDFDLQRMAIAVAAERRVTQRRGLVLRVTTKIGRKFAQTEEDKIQEEFFLHRIFEAVFINNPHHPYLIMNMDQTSVRLQNTYKKTLSPKGAKEVRVVQPPGDSECLTVCLTISANGWKFPASVVFKGNKKTGKLSPRILNKLEIPENVRIFSTHSGWWNSVEFGVVRFWIALMIWKGIPPFQILTPWNGEEFLEKNGIWKGVELECTTLFAASRVELSYVKLHPVIYTTRKSEHLVRTEPNQPMGSHERTEANATENQAASATGSEARNDGQTVIGRNDLHFDLVHEFFKHFYTLQRFKYRRVASGFNTLLLDQGSRLTALSLRSPTSFLDELRPPDPPSTAA</sequence>
<organism evidence="2 3">
    <name type="scientific">Ramazzottius varieornatus</name>
    <name type="common">Water bear</name>
    <name type="synonym">Tardigrade</name>
    <dbReference type="NCBI Taxonomy" id="947166"/>
    <lineage>
        <taxon>Eukaryota</taxon>
        <taxon>Metazoa</taxon>
        <taxon>Ecdysozoa</taxon>
        <taxon>Tardigrada</taxon>
        <taxon>Eutardigrada</taxon>
        <taxon>Parachela</taxon>
        <taxon>Hypsibioidea</taxon>
        <taxon>Ramazzottiidae</taxon>
        <taxon>Ramazzottius</taxon>
    </lineage>
</organism>
<keyword evidence="3" id="KW-1185">Reference proteome</keyword>